<protein>
    <recommendedName>
        <fullName evidence="8 9">Chromosomal replication initiator protein DnaA</fullName>
    </recommendedName>
</protein>
<dbReference type="Proteomes" id="UP000230778">
    <property type="component" value="Unassembled WGS sequence"/>
</dbReference>
<dbReference type="SUPFAM" id="SSF48295">
    <property type="entry name" value="TrpR-like"/>
    <property type="match status" value="1"/>
</dbReference>
<dbReference type="AlphaFoldDB" id="A0A2H0FN13"/>
<evidence type="ECO:0000256" key="7">
    <source>
        <dbReference type="ARBA" id="ARBA00023125"/>
    </source>
</evidence>
<dbReference type="GO" id="GO:0005886">
    <property type="term" value="C:plasma membrane"/>
    <property type="evidence" value="ECO:0007669"/>
    <property type="project" value="TreeGrafter"/>
</dbReference>
<dbReference type="InterPro" id="IPR001957">
    <property type="entry name" value="Chromosome_initiator_DnaA"/>
</dbReference>
<proteinExistence type="inferred from homology"/>
<keyword evidence="5 8" id="KW-0067">ATP-binding</keyword>
<evidence type="ECO:0000256" key="4">
    <source>
        <dbReference type="ARBA" id="ARBA00022741"/>
    </source>
</evidence>
<evidence type="ECO:0000256" key="2">
    <source>
        <dbReference type="ARBA" id="ARBA00022490"/>
    </source>
</evidence>
<dbReference type="PRINTS" id="PR00051">
    <property type="entry name" value="DNAA"/>
</dbReference>
<keyword evidence="3 8" id="KW-0235">DNA replication</keyword>
<name>A0A2H0FN13_9BACT</name>
<feature type="binding site" evidence="8">
    <location>
        <position position="158"/>
    </location>
    <ligand>
        <name>ATP</name>
        <dbReference type="ChEBI" id="CHEBI:30616"/>
    </ligand>
</feature>
<dbReference type="EMBL" id="PCUC01000025">
    <property type="protein sequence ID" value="PIQ07411.1"/>
    <property type="molecule type" value="Genomic_DNA"/>
</dbReference>
<evidence type="ECO:0000256" key="5">
    <source>
        <dbReference type="ARBA" id="ARBA00022840"/>
    </source>
</evidence>
<accession>A0A2H0FN13</accession>
<dbReference type="GO" id="GO:0006275">
    <property type="term" value="P:regulation of DNA replication"/>
    <property type="evidence" value="ECO:0007669"/>
    <property type="project" value="UniProtKB-UniRule"/>
</dbReference>
<evidence type="ECO:0000256" key="8">
    <source>
        <dbReference type="HAMAP-Rule" id="MF_00377"/>
    </source>
</evidence>
<comment type="caution">
    <text evidence="14">The sequence shown here is derived from an EMBL/GenBank/DDBJ whole genome shotgun (WGS) entry which is preliminary data.</text>
</comment>
<dbReference type="InterPro" id="IPR010921">
    <property type="entry name" value="Trp_repressor/repl_initiator"/>
</dbReference>
<organism evidence="14 15">
    <name type="scientific">Candidatus Nealsonbacteria bacterium CG18_big_fil_WC_8_21_14_2_50_37_10</name>
    <dbReference type="NCBI Taxonomy" id="1974717"/>
    <lineage>
        <taxon>Bacteria</taxon>
        <taxon>Candidatus Nealsoniibacteriota</taxon>
    </lineage>
</organism>
<dbReference type="Gene3D" id="3.30.300.180">
    <property type="match status" value="1"/>
</dbReference>
<sequence length="451" mass="51526">MVTKEELWQTVLAQIQLSISQANFATWFKNTGIVSQEENQIVVFVPNSFTKEWLENKYGKTIFKILHSLDEEVKGVKYTVGKTELKFLKKAPTSSLPEIGQLEFQEFKIDKETNLNPRYTFENFIVGPFNELPQAAGWAVSKNPGLVYNPLFIYGGVGLGKTHLLQAIGNEVTKNSSQKKIKYLPSEKFTAGVVSSIKNHEMEDFKAKYRTIDVLILDDVQFLAGKEKTQEEFFHTFNYLYEKNKQIVLSSDRPPKAIPALAERLRSRFEGGMIADIGYPDYETRMALLKAKSQERKIDFPEEVLNYVAVNIQRNIRELEGALNRLSAYQKLNNQIPDIEAAKSLLKNLIFSPAKAATPKKIIRAVADFYDLKERDLLSSSRKKEIVRPRQIAMYLLREDLKNSYPFIGRKLGGKDHTTAIHSYEKVSKELEISEVLGDEISLIRQRIVSS</sequence>
<dbReference type="HAMAP" id="MF_00377">
    <property type="entry name" value="DnaA_bact"/>
    <property type="match status" value="1"/>
</dbReference>
<comment type="similarity">
    <text evidence="1 8 11">Belongs to the DnaA family.</text>
</comment>
<dbReference type="PANTHER" id="PTHR30050:SF2">
    <property type="entry name" value="CHROMOSOMAL REPLICATION INITIATOR PROTEIN DNAA"/>
    <property type="match status" value="1"/>
</dbReference>
<evidence type="ECO:0000256" key="1">
    <source>
        <dbReference type="ARBA" id="ARBA00006583"/>
    </source>
</evidence>
<dbReference type="Pfam" id="PF08299">
    <property type="entry name" value="Bac_DnaA_C"/>
    <property type="match status" value="1"/>
</dbReference>
<feature type="region of interest" description="Domain III, AAA+ region" evidence="8">
    <location>
        <begin position="114"/>
        <end position="330"/>
    </location>
</feature>
<dbReference type="NCBIfam" id="TIGR00362">
    <property type="entry name" value="DnaA"/>
    <property type="match status" value="1"/>
</dbReference>
<dbReference type="InterPro" id="IPR020591">
    <property type="entry name" value="Chromosome_initiator_DnaA-like"/>
</dbReference>
<feature type="binding site" evidence="8">
    <location>
        <position position="162"/>
    </location>
    <ligand>
        <name>ATP</name>
        <dbReference type="ChEBI" id="CHEBI:30616"/>
    </ligand>
</feature>
<dbReference type="GO" id="GO:0003688">
    <property type="term" value="F:DNA replication origin binding"/>
    <property type="evidence" value="ECO:0007669"/>
    <property type="project" value="UniProtKB-UniRule"/>
</dbReference>
<dbReference type="Gene3D" id="1.10.8.60">
    <property type="match status" value="1"/>
</dbReference>
<dbReference type="GO" id="GO:0006270">
    <property type="term" value="P:DNA replication initiation"/>
    <property type="evidence" value="ECO:0007669"/>
    <property type="project" value="UniProtKB-UniRule"/>
</dbReference>
<keyword evidence="7 8" id="KW-0238">DNA-binding</keyword>
<dbReference type="InterPro" id="IPR003593">
    <property type="entry name" value="AAA+_ATPase"/>
</dbReference>
<feature type="domain" description="Chromosomal replication initiator DnaA C-terminal" evidence="13">
    <location>
        <begin position="358"/>
        <end position="427"/>
    </location>
</feature>
<gene>
    <name evidence="8 14" type="primary">dnaA</name>
    <name evidence="14" type="ORF">COW72_00485</name>
</gene>
<keyword evidence="2 8" id="KW-0963">Cytoplasm</keyword>
<dbReference type="GO" id="GO:0005524">
    <property type="term" value="F:ATP binding"/>
    <property type="evidence" value="ECO:0007669"/>
    <property type="project" value="UniProtKB-UniRule"/>
</dbReference>
<comment type="subcellular location">
    <subcellularLocation>
        <location evidence="8">Cytoplasm</location>
    </subcellularLocation>
</comment>
<dbReference type="Pfam" id="PF00308">
    <property type="entry name" value="Bac_DnaA"/>
    <property type="match status" value="1"/>
</dbReference>
<dbReference type="Pfam" id="PF11638">
    <property type="entry name" value="DnaA_N"/>
    <property type="match status" value="1"/>
</dbReference>
<reference evidence="14 15" key="1">
    <citation type="submission" date="2017-09" db="EMBL/GenBank/DDBJ databases">
        <title>Depth-based differentiation of microbial function through sediment-hosted aquifers and enrichment of novel symbionts in the deep terrestrial subsurface.</title>
        <authorList>
            <person name="Probst A.J."/>
            <person name="Ladd B."/>
            <person name="Jarett J.K."/>
            <person name="Geller-Mcgrath D.E."/>
            <person name="Sieber C.M."/>
            <person name="Emerson J.B."/>
            <person name="Anantharaman K."/>
            <person name="Thomas B.C."/>
            <person name="Malmstrom R."/>
            <person name="Stieglmeier M."/>
            <person name="Klingl A."/>
            <person name="Woyke T."/>
            <person name="Ryan C.M."/>
            <person name="Banfield J.F."/>
        </authorList>
    </citation>
    <scope>NUCLEOTIDE SEQUENCE [LARGE SCALE GENOMIC DNA]</scope>
    <source>
        <strain evidence="14">CG18_big_fil_WC_8_21_14_2_50_37_10</strain>
    </source>
</reference>
<evidence type="ECO:0000256" key="6">
    <source>
        <dbReference type="ARBA" id="ARBA00023121"/>
    </source>
</evidence>
<dbReference type="PANTHER" id="PTHR30050">
    <property type="entry name" value="CHROMOSOMAL REPLICATION INITIATOR PROTEIN DNAA"/>
    <property type="match status" value="1"/>
</dbReference>
<feature type="binding site" evidence="8">
    <location>
        <position position="160"/>
    </location>
    <ligand>
        <name>ATP</name>
        <dbReference type="ChEBI" id="CHEBI:30616"/>
    </ligand>
</feature>
<feature type="region of interest" description="Domain I, interacts with DnaA modulators" evidence="8">
    <location>
        <begin position="1"/>
        <end position="91"/>
    </location>
</feature>
<dbReference type="InterPro" id="IPR024633">
    <property type="entry name" value="DnaA_N_dom"/>
</dbReference>
<keyword evidence="6 8" id="KW-0446">Lipid-binding</keyword>
<dbReference type="Gene3D" id="1.10.1750.10">
    <property type="match status" value="1"/>
</dbReference>
<feature type="domain" description="AAA+ ATPase" evidence="12">
    <location>
        <begin position="147"/>
        <end position="278"/>
    </location>
</feature>
<comment type="caution">
    <text evidence="8">Lacks conserved residue(s) required for the propagation of feature annotation.</text>
</comment>
<dbReference type="SUPFAM" id="SSF52540">
    <property type="entry name" value="P-loop containing nucleoside triphosphate hydrolases"/>
    <property type="match status" value="1"/>
</dbReference>
<dbReference type="CDD" id="cd00009">
    <property type="entry name" value="AAA"/>
    <property type="match status" value="1"/>
</dbReference>
<dbReference type="GO" id="GO:0005737">
    <property type="term" value="C:cytoplasm"/>
    <property type="evidence" value="ECO:0007669"/>
    <property type="project" value="UniProtKB-SubCell"/>
</dbReference>
<feature type="region of interest" description="Domain IV, binds dsDNA" evidence="8">
    <location>
        <begin position="331"/>
        <end position="451"/>
    </location>
</feature>
<keyword evidence="4 8" id="KW-0547">Nucleotide-binding</keyword>
<dbReference type="Gene3D" id="3.40.50.300">
    <property type="entry name" value="P-loop containing nucleotide triphosphate hydrolases"/>
    <property type="match status" value="1"/>
</dbReference>
<evidence type="ECO:0000256" key="10">
    <source>
        <dbReference type="RuleBase" id="RU000577"/>
    </source>
</evidence>
<dbReference type="GO" id="GO:0008289">
    <property type="term" value="F:lipid binding"/>
    <property type="evidence" value="ECO:0007669"/>
    <property type="project" value="UniProtKB-KW"/>
</dbReference>
<dbReference type="InterPro" id="IPR013159">
    <property type="entry name" value="DnaA_C"/>
</dbReference>
<dbReference type="SMART" id="SM00382">
    <property type="entry name" value="AAA"/>
    <property type="match status" value="1"/>
</dbReference>
<evidence type="ECO:0000256" key="3">
    <source>
        <dbReference type="ARBA" id="ARBA00022705"/>
    </source>
</evidence>
<dbReference type="InterPro" id="IPR013317">
    <property type="entry name" value="DnaA_dom"/>
</dbReference>
<evidence type="ECO:0000256" key="11">
    <source>
        <dbReference type="RuleBase" id="RU004227"/>
    </source>
</evidence>
<dbReference type="FunFam" id="3.40.50.300:FF:000668">
    <property type="entry name" value="Chromosomal replication initiator protein DnaA"/>
    <property type="match status" value="1"/>
</dbReference>
<dbReference type="CDD" id="cd06571">
    <property type="entry name" value="Bac_DnaA_C"/>
    <property type="match status" value="1"/>
</dbReference>
<evidence type="ECO:0000313" key="14">
    <source>
        <dbReference type="EMBL" id="PIQ07411.1"/>
    </source>
</evidence>
<comment type="domain">
    <text evidence="8">Domain I is involved in oligomerization and binding regulators, domain II is flexibile and of varying length in different bacteria, domain III forms the AAA+ region, while domain IV binds dsDNA.</text>
</comment>
<dbReference type="InterPro" id="IPR027417">
    <property type="entry name" value="P-loop_NTPase"/>
</dbReference>
<comment type="subunit">
    <text evidence="8">Oligomerizes as a right-handed, spiral filament on DNA at oriC.</text>
</comment>
<feature type="binding site" evidence="8">
    <location>
        <position position="161"/>
    </location>
    <ligand>
        <name>ATP</name>
        <dbReference type="ChEBI" id="CHEBI:30616"/>
    </ligand>
</feature>
<evidence type="ECO:0000256" key="9">
    <source>
        <dbReference type="NCBIfam" id="TIGR00362"/>
    </source>
</evidence>
<evidence type="ECO:0000259" key="12">
    <source>
        <dbReference type="SMART" id="SM00382"/>
    </source>
</evidence>
<evidence type="ECO:0000313" key="15">
    <source>
        <dbReference type="Proteomes" id="UP000230778"/>
    </source>
</evidence>
<comment type="function">
    <text evidence="8 10">Plays an essential role in the initiation and regulation of chromosomal replication. ATP-DnaA binds to the origin of replication (oriC) to initiate formation of the DNA replication initiation complex once per cell cycle. Binds the DnaA box (a 9 base pair repeat at the origin) and separates the double-stranded (ds)DNA. Forms a right-handed helical filament on oriC DNA; dsDNA binds to the exterior of the filament while single-stranded (ss)DNA is stabiized in the filament's interior. The ATP-DnaA-oriC complex binds and stabilizes one strand of the AT-rich DNA unwinding element (DUE), permitting loading of DNA polymerase. After initiation quickly degrades to an ADP-DnaA complex that is not apt for DNA replication. Binds acidic phospholipids.</text>
</comment>
<dbReference type="SMART" id="SM00760">
    <property type="entry name" value="Bac_DnaA_C"/>
    <property type="match status" value="1"/>
</dbReference>
<evidence type="ECO:0000259" key="13">
    <source>
        <dbReference type="SMART" id="SM00760"/>
    </source>
</evidence>
<dbReference type="InterPro" id="IPR038454">
    <property type="entry name" value="DnaA_N_sf"/>
</dbReference>